<dbReference type="PANTHER" id="PTHR46472:SF1">
    <property type="entry name" value="NUCLEOREDOXIN"/>
    <property type="match status" value="1"/>
</dbReference>
<dbReference type="InterPro" id="IPR045870">
    <property type="entry name" value="TryX_NRX_thioredoxin_dom"/>
</dbReference>
<evidence type="ECO:0000313" key="4">
    <source>
        <dbReference type="Proteomes" id="UP001165080"/>
    </source>
</evidence>
<accession>A0A9W6FAE5</accession>
<protein>
    <recommendedName>
        <fullName evidence="2">Thioredoxin domain-containing protein</fullName>
    </recommendedName>
</protein>
<feature type="domain" description="Thioredoxin" evidence="2">
    <location>
        <begin position="189"/>
        <end position="344"/>
    </location>
</feature>
<organism evidence="3 4">
    <name type="scientific">Pleodorina starrii</name>
    <dbReference type="NCBI Taxonomy" id="330485"/>
    <lineage>
        <taxon>Eukaryota</taxon>
        <taxon>Viridiplantae</taxon>
        <taxon>Chlorophyta</taxon>
        <taxon>core chlorophytes</taxon>
        <taxon>Chlorophyceae</taxon>
        <taxon>CS clade</taxon>
        <taxon>Chlamydomonadales</taxon>
        <taxon>Volvocaceae</taxon>
        <taxon>Pleodorina</taxon>
    </lineage>
</organism>
<dbReference type="GO" id="GO:0031397">
    <property type="term" value="P:negative regulation of protein ubiquitination"/>
    <property type="evidence" value="ECO:0007669"/>
    <property type="project" value="TreeGrafter"/>
</dbReference>
<feature type="domain" description="Thioredoxin" evidence="2">
    <location>
        <begin position="26"/>
        <end position="177"/>
    </location>
</feature>
<dbReference type="PROSITE" id="PS00194">
    <property type="entry name" value="THIOREDOXIN_1"/>
    <property type="match status" value="1"/>
</dbReference>
<name>A0A9W6FAE5_9CHLO</name>
<dbReference type="GO" id="GO:0004791">
    <property type="term" value="F:thioredoxin-disulfide reductase (NADPH) activity"/>
    <property type="evidence" value="ECO:0007669"/>
    <property type="project" value="InterPro"/>
</dbReference>
<dbReference type="InterPro" id="IPR036249">
    <property type="entry name" value="Thioredoxin-like_sf"/>
</dbReference>
<dbReference type="PROSITE" id="PS51352">
    <property type="entry name" value="THIOREDOXIN_2"/>
    <property type="match status" value="2"/>
</dbReference>
<dbReference type="InterPro" id="IPR017937">
    <property type="entry name" value="Thioredoxin_CS"/>
</dbReference>
<dbReference type="GO" id="GO:0030178">
    <property type="term" value="P:negative regulation of Wnt signaling pathway"/>
    <property type="evidence" value="ECO:0007669"/>
    <property type="project" value="TreeGrafter"/>
</dbReference>
<sequence>MADKPANVICEGDVCRRVTPEEEEAHKAATAEPTATSSVPKVFQLLGSSPLLGKGNAQVPLSSITGPNKILALYFSAHWCPPCRFFTPQLATAYKGFKESHARAADWEVVFVSSDRDEKSFEEYFGEMPWLALPFEAREAKAELSQLYKIRGIPSLIILDGETGALITANGRDALGDDPSCEGFPWRPKTFQQIMEGATLVDPGADTNAAPVPALERLAGKITLLYFSASWCPPCRRFTPKLVETMAALRDAGKAVEAVFVSGDRDAAAWKEYHSHMTWPALPFADKKRISELNMLYGVEGIPTLVVLDEQFNVITTEGVGAVSSDPTGARFPWRRQPLEPLTDFTVTNINAGPTLLLVVDAAAAGGGAAEAEAFAQRVLGPVASATRSSNGGGDWSFMWATAEDSLTERVLEFAGGVKREAGAHTALLLDVPGSQATWDLGAQGVEVSEAGLAGVVADFKAGRLGKGRPLGGEDEEEEEEDEE</sequence>
<gene>
    <name evidence="3" type="primary">PLEST007705</name>
    <name evidence="3" type="ORF">PLESTB_001859200</name>
</gene>
<dbReference type="CDD" id="cd02964">
    <property type="entry name" value="TryX_like_family"/>
    <property type="match status" value="1"/>
</dbReference>
<dbReference type="GO" id="GO:0005634">
    <property type="term" value="C:nucleus"/>
    <property type="evidence" value="ECO:0007669"/>
    <property type="project" value="TreeGrafter"/>
</dbReference>
<feature type="region of interest" description="Disordered" evidence="1">
    <location>
        <begin position="464"/>
        <end position="484"/>
    </location>
</feature>
<comment type="caution">
    <text evidence="3">The sequence shown here is derived from an EMBL/GenBank/DDBJ whole genome shotgun (WGS) entry which is preliminary data.</text>
</comment>
<dbReference type="AlphaFoldDB" id="A0A9W6FAE5"/>
<dbReference type="CDD" id="cd03009">
    <property type="entry name" value="TryX_like_TryX_NRX"/>
    <property type="match status" value="1"/>
</dbReference>
<dbReference type="SUPFAM" id="SSF52833">
    <property type="entry name" value="Thioredoxin-like"/>
    <property type="match status" value="2"/>
</dbReference>
<feature type="compositionally biased region" description="Acidic residues" evidence="1">
    <location>
        <begin position="473"/>
        <end position="484"/>
    </location>
</feature>
<dbReference type="InterPro" id="IPR013766">
    <property type="entry name" value="Thioredoxin_domain"/>
</dbReference>
<dbReference type="InterPro" id="IPR012336">
    <property type="entry name" value="Thioredoxin-like_fold"/>
</dbReference>
<proteinExistence type="predicted"/>
<reference evidence="3 4" key="1">
    <citation type="journal article" date="2023" name="Commun. Biol.">
        <title>Reorganization of the ancestral sex-determining regions during the evolution of trioecy in Pleodorina starrii.</title>
        <authorList>
            <person name="Takahashi K."/>
            <person name="Suzuki S."/>
            <person name="Kawai-Toyooka H."/>
            <person name="Yamamoto K."/>
            <person name="Hamaji T."/>
            <person name="Ootsuki R."/>
            <person name="Yamaguchi H."/>
            <person name="Kawachi M."/>
            <person name="Higashiyama T."/>
            <person name="Nozaki H."/>
        </authorList>
    </citation>
    <scope>NUCLEOTIDE SEQUENCE [LARGE SCALE GENOMIC DNA]</scope>
    <source>
        <strain evidence="3 4">NIES-4479</strain>
    </source>
</reference>
<dbReference type="Pfam" id="PF13905">
    <property type="entry name" value="Thioredoxin_8"/>
    <property type="match status" value="2"/>
</dbReference>
<dbReference type="Proteomes" id="UP001165080">
    <property type="component" value="Unassembled WGS sequence"/>
</dbReference>
<evidence type="ECO:0000256" key="1">
    <source>
        <dbReference type="SAM" id="MobiDB-lite"/>
    </source>
</evidence>
<evidence type="ECO:0000259" key="2">
    <source>
        <dbReference type="PROSITE" id="PS51352"/>
    </source>
</evidence>
<dbReference type="Gene3D" id="3.40.30.10">
    <property type="entry name" value="Glutaredoxin"/>
    <property type="match status" value="2"/>
</dbReference>
<keyword evidence="4" id="KW-1185">Reference proteome</keyword>
<dbReference type="EMBL" id="BRXU01000060">
    <property type="protein sequence ID" value="GLC62233.1"/>
    <property type="molecule type" value="Genomic_DNA"/>
</dbReference>
<evidence type="ECO:0000313" key="3">
    <source>
        <dbReference type="EMBL" id="GLC62233.1"/>
    </source>
</evidence>
<dbReference type="PANTHER" id="PTHR46472">
    <property type="entry name" value="NUCLEOREDOXIN"/>
    <property type="match status" value="1"/>
</dbReference>